<dbReference type="VEuPathDB" id="AmoebaDB:EHI5A_119410"/>
<sequence>MTDKLSKIAELKARLAKRKELAESVKMNQEEKKAKGDSVSKERIDKFLANTPKVVPLKKKMRGLRFEQEIIEKREEERKSERMHYQLIQKGILKGNEKIEKEGISQGTGQIEWWDKIYFNSDEITDYPHLEMKEIESILNGIDGVVKVSIIDNKIEHPAKQETIDTGAIQIKTILTPKEQKRLRKIQRKERFEEEREKIMMGVIEAPKVKLKISNMAKLYPEEIVTNPSGVEEMARKEMELRRQEHERENHERMKTPSEKKRIKKEKNDKIIESQGIFMVGFKFTSIDEKMINKCRHKSKELFMKGVILYTDYKGLIIVEGTQKSIIKFERMITKENQKIGENKFIKLWEGKRQRFSFNSLTSERYVEEKSVIEILQLKQLEFLWKIS</sequence>
<dbReference type="Pfam" id="PF08572">
    <property type="entry name" value="PRP3"/>
    <property type="match status" value="1"/>
</dbReference>
<dbReference type="InterPro" id="IPR027104">
    <property type="entry name" value="Prp3"/>
</dbReference>
<dbReference type="PANTHER" id="PTHR14212">
    <property type="entry name" value="U4/U6-ASSOCIATED RNA SPLICING FACTOR-RELATED"/>
    <property type="match status" value="1"/>
</dbReference>
<reference evidence="3 4" key="1">
    <citation type="submission" date="2016-05" db="EMBL/GenBank/DDBJ databases">
        <title>First whole genome sequencing of Entamoeba histolytica HM1:IMSS-clone-6.</title>
        <authorList>
            <person name="Mukherjee Avik.K."/>
            <person name="Izumyama S."/>
            <person name="Nakada-Tsukui K."/>
            <person name="Nozaki T."/>
        </authorList>
    </citation>
    <scope>NUCLEOTIDE SEQUENCE [LARGE SCALE GENOMIC DNA]</scope>
    <source>
        <strain evidence="3 4">HM1:IMSS clone 6</strain>
    </source>
</reference>
<dbReference type="VEuPathDB" id="AmoebaDB:EHI7A_126310"/>
<dbReference type="PANTHER" id="PTHR14212:SF0">
    <property type="entry name" value="U4_U6 SMALL NUCLEAR RIBONUCLEOPROTEIN PRP3"/>
    <property type="match status" value="1"/>
</dbReference>
<comment type="caution">
    <text evidence="3">The sequence shown here is derived from an EMBL/GenBank/DDBJ whole genome shotgun (WGS) entry which is preliminary data.</text>
</comment>
<protein>
    <submittedName>
        <fullName evidence="3">Pre-mRNA processing factor 3 domain containing protein</fullName>
    </submittedName>
</protein>
<dbReference type="VEuPathDB" id="AmoebaDB:EHI8A_147100"/>
<feature type="domain" description="Pre-mRNA-splicing factor 3" evidence="2">
    <location>
        <begin position="72"/>
        <end position="255"/>
    </location>
</feature>
<accession>A0A175K240</accession>
<name>A0A175K240_ENTHI</name>
<dbReference type="VEuPathDB" id="AmoebaDB:KM1_024440"/>
<evidence type="ECO:0000313" key="4">
    <source>
        <dbReference type="Proteomes" id="UP000078387"/>
    </source>
</evidence>
<dbReference type="InterPro" id="IPR013881">
    <property type="entry name" value="Pre-mRNA_splic_Prp3_dom"/>
</dbReference>
<dbReference type="EMBL" id="BDEQ01000001">
    <property type="protein sequence ID" value="GAT99755.1"/>
    <property type="molecule type" value="Genomic_DNA"/>
</dbReference>
<dbReference type="GO" id="GO:0000398">
    <property type="term" value="P:mRNA splicing, via spliceosome"/>
    <property type="evidence" value="ECO:0007669"/>
    <property type="project" value="InterPro"/>
</dbReference>
<evidence type="ECO:0000256" key="1">
    <source>
        <dbReference type="SAM" id="MobiDB-lite"/>
    </source>
</evidence>
<dbReference type="GO" id="GO:0046540">
    <property type="term" value="C:U4/U6 x U5 tri-snRNP complex"/>
    <property type="evidence" value="ECO:0007669"/>
    <property type="project" value="InterPro"/>
</dbReference>
<organism evidence="3 4">
    <name type="scientific">Entamoeba histolytica</name>
    <dbReference type="NCBI Taxonomy" id="5759"/>
    <lineage>
        <taxon>Eukaryota</taxon>
        <taxon>Amoebozoa</taxon>
        <taxon>Evosea</taxon>
        <taxon>Archamoebae</taxon>
        <taxon>Mastigamoebida</taxon>
        <taxon>Entamoebidae</taxon>
        <taxon>Entamoeba</taxon>
    </lineage>
</organism>
<dbReference type="VEuPathDB" id="AmoebaDB:EHI_202710"/>
<gene>
    <name evidence="3" type="ORF">CL6EHI_202710</name>
</gene>
<feature type="region of interest" description="Disordered" evidence="1">
    <location>
        <begin position="244"/>
        <end position="265"/>
    </location>
</feature>
<evidence type="ECO:0000259" key="2">
    <source>
        <dbReference type="Pfam" id="PF08572"/>
    </source>
</evidence>
<dbReference type="AlphaFoldDB" id="A0A175K240"/>
<proteinExistence type="predicted"/>
<evidence type="ECO:0000313" key="3">
    <source>
        <dbReference type="EMBL" id="GAT99755.1"/>
    </source>
</evidence>
<dbReference type="Proteomes" id="UP000078387">
    <property type="component" value="Unassembled WGS sequence"/>
</dbReference>